<evidence type="ECO:0000313" key="4">
    <source>
        <dbReference type="Proteomes" id="UP000238034"/>
    </source>
</evidence>
<dbReference type="AlphaFoldDB" id="A0A2T0UC85"/>
<keyword evidence="1" id="KW-1133">Transmembrane helix</keyword>
<proteinExistence type="predicted"/>
<dbReference type="InterPro" id="IPR005835">
    <property type="entry name" value="NTP_transferase_dom"/>
</dbReference>
<accession>A0A2T0UC85</accession>
<evidence type="ECO:0000313" key="3">
    <source>
        <dbReference type="EMBL" id="PRY55504.1"/>
    </source>
</evidence>
<dbReference type="Proteomes" id="UP000238034">
    <property type="component" value="Unassembled WGS sequence"/>
</dbReference>
<evidence type="ECO:0000259" key="2">
    <source>
        <dbReference type="Pfam" id="PF00483"/>
    </source>
</evidence>
<dbReference type="InterPro" id="IPR029044">
    <property type="entry name" value="Nucleotide-diphossugar_trans"/>
</dbReference>
<reference evidence="3 4" key="1">
    <citation type="submission" date="2018-03" db="EMBL/GenBank/DDBJ databases">
        <title>Genomic Encyclopedia of Type Strains, Phase III (KMG-III): the genomes of soil and plant-associated and newly described type strains.</title>
        <authorList>
            <person name="Whitman W."/>
        </authorList>
    </citation>
    <scope>NUCLEOTIDE SEQUENCE [LARGE SCALE GENOMIC DNA]</scope>
    <source>
        <strain evidence="3 4">CGMCC 1.9313</strain>
    </source>
</reference>
<keyword evidence="3" id="KW-0808">Transferase</keyword>
<feature type="transmembrane region" description="Helical" evidence="1">
    <location>
        <begin position="20"/>
        <end position="39"/>
    </location>
</feature>
<dbReference type="Pfam" id="PF00483">
    <property type="entry name" value="NTP_transferase"/>
    <property type="match status" value="1"/>
</dbReference>
<dbReference type="Gene3D" id="3.90.550.10">
    <property type="entry name" value="Spore Coat Polysaccharide Biosynthesis Protein SpsA, Chain A"/>
    <property type="match status" value="1"/>
</dbReference>
<keyword evidence="1" id="KW-0812">Transmembrane</keyword>
<evidence type="ECO:0000256" key="1">
    <source>
        <dbReference type="SAM" id="Phobius"/>
    </source>
</evidence>
<feature type="domain" description="Nucleotidyl transferase" evidence="2">
    <location>
        <begin position="1"/>
        <end position="223"/>
    </location>
</feature>
<dbReference type="PANTHER" id="PTHR22572">
    <property type="entry name" value="SUGAR-1-PHOSPHATE GUANYL TRANSFERASE"/>
    <property type="match status" value="1"/>
</dbReference>
<protein>
    <submittedName>
        <fullName evidence="3">Nucleotidyltransferase-like protein</fullName>
    </submittedName>
</protein>
<keyword evidence="4" id="KW-1185">Reference proteome</keyword>
<organism evidence="3 4">
    <name type="scientific">Arcticibacter pallidicorallinus</name>
    <dbReference type="NCBI Taxonomy" id="1259464"/>
    <lineage>
        <taxon>Bacteria</taxon>
        <taxon>Pseudomonadati</taxon>
        <taxon>Bacteroidota</taxon>
        <taxon>Sphingobacteriia</taxon>
        <taxon>Sphingobacteriales</taxon>
        <taxon>Sphingobacteriaceae</taxon>
        <taxon>Arcticibacter</taxon>
    </lineage>
</organism>
<dbReference type="SUPFAM" id="SSF53448">
    <property type="entry name" value="Nucleotide-diphospho-sugar transferases"/>
    <property type="match status" value="1"/>
</dbReference>
<dbReference type="GO" id="GO:0016740">
    <property type="term" value="F:transferase activity"/>
    <property type="evidence" value="ECO:0007669"/>
    <property type="project" value="UniProtKB-KW"/>
</dbReference>
<comment type="caution">
    <text evidence="3">The sequence shown here is derived from an EMBL/GenBank/DDBJ whole genome shotgun (WGS) entry which is preliminary data.</text>
</comment>
<dbReference type="EMBL" id="PVTH01000001">
    <property type="protein sequence ID" value="PRY55504.1"/>
    <property type="molecule type" value="Genomic_DNA"/>
</dbReference>
<sequence length="244" mass="27448">MAGGRSSRMRNTTSLSLHKALAPIFGIPLIELNLLYAYVYGYRQAWVSVAATEQQLLTHLDRLKKLYRNKLGLIIQIIVEEIPLGTIGAAQFVDIGDDDVLVLNVDNLLNLDLSVLENSHISSRAVMTIASHYESFSIPFGQLVVEEGEVVDYLEKPKQRILVSSGTYILGPKARSIVSQNYPEQRIDIPGLSKDLIALGDKVHSFLHQSIWSDINDKDTLERVRESEKWPLIDKIQDLIREVV</sequence>
<dbReference type="InterPro" id="IPR050486">
    <property type="entry name" value="Mannose-1P_guanyltransferase"/>
</dbReference>
<keyword evidence="1" id="KW-0472">Membrane</keyword>
<gene>
    <name evidence="3" type="ORF">B0I27_101476</name>
</gene>
<name>A0A2T0UC85_9SPHI</name>